<dbReference type="AlphaFoldDB" id="M1VCN3"/>
<keyword evidence="4" id="KW-1185">Reference proteome</keyword>
<feature type="transmembrane region" description="Helical" evidence="2">
    <location>
        <begin position="401"/>
        <end position="423"/>
    </location>
</feature>
<evidence type="ECO:0000313" key="3">
    <source>
        <dbReference type="EMBL" id="BAM80352.1"/>
    </source>
</evidence>
<keyword evidence="2" id="KW-0812">Transmembrane</keyword>
<dbReference type="Proteomes" id="UP000007014">
    <property type="component" value="Chromosome 10"/>
</dbReference>
<dbReference type="GeneID" id="16993974"/>
<evidence type="ECO:0000256" key="1">
    <source>
        <dbReference type="SAM" id="MobiDB-lite"/>
    </source>
</evidence>
<sequence>MSLSLVESVWLGTSAAQLSALVNFFHSEYLRVDSRNTFALSKSYAVAVALNALPYAIVGVVLFLAALLVLTIRSCCCKQWWYKRSLRPGLRRHFVALGLVGLALIVITYGSLAIMFQAARGIDRSVSGTFKALISAGGELDNGATFIAQTVSNFSQAVSEYVAAHGSTNGLECKSALSSLNQKAQTLESDAQLVAGADYRASNEGIYVVQYIFLAIVILLAVQVGVTYLALVLCQGHVRNCCAVFSRILALIFAGLVMGIAWVVVGLAVAAALALSDACVSQNQLFQYMESQVKSFQQGQPAPPPPSGNAFIEVGLQCPVLNTLGKSYSQAISELKSIISDCRYIIESATGLSDSDYTQVTDQLVTQVEDLTNCTTMLRAVHRIGALSCGSQRDSDISSAFIVFVVGLVLAAIYIILYFLLVLDADLLVWAKMAPGRTVQPVMYQIYPLDASATPENQAASAPYSRFGGGADTLATIPDTSWAGAGKSTVTSLGGSENGGSEGVPRPSAPPPSW</sequence>
<reference evidence="3 4" key="1">
    <citation type="journal article" date="2004" name="Nature">
        <title>Genome sequence of the ultrasmall unicellular red alga Cyanidioschyzon merolae 10D.</title>
        <authorList>
            <person name="Matsuzaki M."/>
            <person name="Misumi O."/>
            <person name="Shin-i T."/>
            <person name="Maruyama S."/>
            <person name="Takahara M."/>
            <person name="Miyagishima S."/>
            <person name="Mori T."/>
            <person name="Nishida K."/>
            <person name="Yagisawa F."/>
            <person name="Nishida K."/>
            <person name="Yoshida Y."/>
            <person name="Nishimura Y."/>
            <person name="Nakao S."/>
            <person name="Kobayashi T."/>
            <person name="Momoyama Y."/>
            <person name="Higashiyama T."/>
            <person name="Minoda A."/>
            <person name="Sano M."/>
            <person name="Nomoto H."/>
            <person name="Oishi K."/>
            <person name="Hayashi H."/>
            <person name="Ohta F."/>
            <person name="Nishizaka S."/>
            <person name="Haga S."/>
            <person name="Miura S."/>
            <person name="Morishita T."/>
            <person name="Kabeya Y."/>
            <person name="Terasawa K."/>
            <person name="Suzuki Y."/>
            <person name="Ishii Y."/>
            <person name="Asakawa S."/>
            <person name="Takano H."/>
            <person name="Ohta N."/>
            <person name="Kuroiwa H."/>
            <person name="Tanaka K."/>
            <person name="Shimizu N."/>
            <person name="Sugano S."/>
            <person name="Sato N."/>
            <person name="Nozaki H."/>
            <person name="Ogasawara N."/>
            <person name="Kohara Y."/>
            <person name="Kuroiwa T."/>
        </authorList>
    </citation>
    <scope>NUCLEOTIDE SEQUENCE [LARGE SCALE GENOMIC DNA]</scope>
    <source>
        <strain evidence="3 4">10D</strain>
    </source>
</reference>
<dbReference type="OrthoDB" id="10474365at2759"/>
<feature type="transmembrane region" description="Helical" evidence="2">
    <location>
        <begin position="211"/>
        <end position="236"/>
    </location>
</feature>
<feature type="transmembrane region" description="Helical" evidence="2">
    <location>
        <begin position="248"/>
        <end position="275"/>
    </location>
</feature>
<feature type="region of interest" description="Disordered" evidence="1">
    <location>
        <begin position="481"/>
        <end position="514"/>
    </location>
</feature>
<dbReference type="KEGG" id="cme:CYME_CMJ241C"/>
<reference evidence="3 4" key="2">
    <citation type="journal article" date="2007" name="BMC Biol.">
        <title>A 100%-complete sequence reveals unusually simple genomic features in the hot-spring red alga Cyanidioschyzon merolae.</title>
        <authorList>
            <person name="Nozaki H."/>
            <person name="Takano H."/>
            <person name="Misumi O."/>
            <person name="Terasawa K."/>
            <person name="Matsuzaki M."/>
            <person name="Maruyama S."/>
            <person name="Nishida K."/>
            <person name="Yagisawa F."/>
            <person name="Yoshida Y."/>
            <person name="Fujiwara T."/>
            <person name="Takio S."/>
            <person name="Tamura K."/>
            <person name="Chung S.J."/>
            <person name="Nakamura S."/>
            <person name="Kuroiwa H."/>
            <person name="Tanaka K."/>
            <person name="Sato N."/>
            <person name="Kuroiwa T."/>
        </authorList>
    </citation>
    <scope>NUCLEOTIDE SEQUENCE [LARGE SCALE GENOMIC DNA]</scope>
    <source>
        <strain evidence="3 4">10D</strain>
    </source>
</reference>
<name>M1VCN3_CYAM1</name>
<protein>
    <recommendedName>
        <fullName evidence="5">Protein tweety homolog</fullName>
    </recommendedName>
</protein>
<evidence type="ECO:0000313" key="4">
    <source>
        <dbReference type="Proteomes" id="UP000007014"/>
    </source>
</evidence>
<proteinExistence type="predicted"/>
<feature type="transmembrane region" description="Helical" evidence="2">
    <location>
        <begin position="44"/>
        <end position="72"/>
    </location>
</feature>
<organism evidence="3 4">
    <name type="scientific">Cyanidioschyzon merolae (strain NIES-3377 / 10D)</name>
    <name type="common">Unicellular red alga</name>
    <dbReference type="NCBI Taxonomy" id="280699"/>
    <lineage>
        <taxon>Eukaryota</taxon>
        <taxon>Rhodophyta</taxon>
        <taxon>Bangiophyceae</taxon>
        <taxon>Cyanidiales</taxon>
        <taxon>Cyanidiaceae</taxon>
        <taxon>Cyanidioschyzon</taxon>
    </lineage>
</organism>
<dbReference type="HOGENOM" id="CLU_530378_0_0_1"/>
<dbReference type="Gramene" id="CMJ241CT">
    <property type="protein sequence ID" value="CMJ241CT"/>
    <property type="gene ID" value="CMJ241C"/>
</dbReference>
<evidence type="ECO:0000256" key="2">
    <source>
        <dbReference type="SAM" id="Phobius"/>
    </source>
</evidence>
<evidence type="ECO:0008006" key="5">
    <source>
        <dbReference type="Google" id="ProtNLM"/>
    </source>
</evidence>
<gene>
    <name evidence="3" type="ORF">CYME_CMJ241C</name>
</gene>
<dbReference type="RefSeq" id="XP_005534959.1">
    <property type="nucleotide sequence ID" value="XM_005534902.1"/>
</dbReference>
<dbReference type="OMA" id="YENDAYD"/>
<keyword evidence="2" id="KW-0472">Membrane</keyword>
<dbReference type="EMBL" id="AP006492">
    <property type="protein sequence ID" value="BAM80352.1"/>
    <property type="molecule type" value="Genomic_DNA"/>
</dbReference>
<accession>M1VCN3</accession>
<feature type="transmembrane region" description="Helical" evidence="2">
    <location>
        <begin position="93"/>
        <end position="116"/>
    </location>
</feature>
<keyword evidence="2" id="KW-1133">Transmembrane helix</keyword>